<reference evidence="5 6" key="1">
    <citation type="submission" date="2024-10" db="EMBL/GenBank/DDBJ databases">
        <title>The Natural Products Discovery Center: Release of the First 8490 Sequenced Strains for Exploring Actinobacteria Biosynthetic Diversity.</title>
        <authorList>
            <person name="Kalkreuter E."/>
            <person name="Kautsar S.A."/>
            <person name="Yang D."/>
            <person name="Bader C.D."/>
            <person name="Teijaro C.N."/>
            <person name="Fluegel L."/>
            <person name="Davis C.M."/>
            <person name="Simpson J.R."/>
            <person name="Lauterbach L."/>
            <person name="Steele A.D."/>
            <person name="Gui C."/>
            <person name="Meng S."/>
            <person name="Li G."/>
            <person name="Viehrig K."/>
            <person name="Ye F."/>
            <person name="Su P."/>
            <person name="Kiefer A.F."/>
            <person name="Nichols A."/>
            <person name="Cepeda A.J."/>
            <person name="Yan W."/>
            <person name="Fan B."/>
            <person name="Jiang Y."/>
            <person name="Adhikari A."/>
            <person name="Zheng C.-J."/>
            <person name="Schuster L."/>
            <person name="Cowan T.M."/>
            <person name="Smanski M.J."/>
            <person name="Chevrette M.G."/>
            <person name="De Carvalho L.P.S."/>
            <person name="Shen B."/>
        </authorList>
    </citation>
    <scope>NUCLEOTIDE SEQUENCE [LARGE SCALE GENOMIC DNA]</scope>
    <source>
        <strain evidence="5 6">NPDC000087</strain>
    </source>
</reference>
<dbReference type="Pfam" id="PF17762">
    <property type="entry name" value="HTH_ParB"/>
    <property type="match status" value="1"/>
</dbReference>
<dbReference type="InterPro" id="IPR050336">
    <property type="entry name" value="Chromosome_partition/occlusion"/>
</dbReference>
<dbReference type="SUPFAM" id="SSF109709">
    <property type="entry name" value="KorB DNA-binding domain-like"/>
    <property type="match status" value="1"/>
</dbReference>
<dbReference type="Pfam" id="PF02195">
    <property type="entry name" value="ParB_N"/>
    <property type="match status" value="1"/>
</dbReference>
<keyword evidence="2" id="KW-0159">Chromosome partition</keyword>
<dbReference type="PANTHER" id="PTHR33375:SF1">
    <property type="entry name" value="CHROMOSOME-PARTITIONING PROTEIN PARB-RELATED"/>
    <property type="match status" value="1"/>
</dbReference>
<dbReference type="NCBIfam" id="TIGR00180">
    <property type="entry name" value="parB_part"/>
    <property type="match status" value="1"/>
</dbReference>
<dbReference type="InterPro" id="IPR004437">
    <property type="entry name" value="ParB/RepB/Spo0J"/>
</dbReference>
<evidence type="ECO:0000256" key="1">
    <source>
        <dbReference type="ARBA" id="ARBA00006295"/>
    </source>
</evidence>
<dbReference type="Gene3D" id="1.10.10.2830">
    <property type="match status" value="1"/>
</dbReference>
<feature type="domain" description="ParB-like N-terminal" evidence="4">
    <location>
        <begin position="74"/>
        <end position="168"/>
    </location>
</feature>
<dbReference type="InterPro" id="IPR041468">
    <property type="entry name" value="HTH_ParB/Spo0J"/>
</dbReference>
<keyword evidence="6" id="KW-1185">Reference proteome</keyword>
<dbReference type="InterPro" id="IPR036086">
    <property type="entry name" value="ParB/Sulfiredoxin_sf"/>
</dbReference>
<gene>
    <name evidence="5" type="ORF">ACFY35_20690</name>
</gene>
<evidence type="ECO:0000256" key="2">
    <source>
        <dbReference type="ARBA" id="ARBA00022829"/>
    </source>
</evidence>
<proteinExistence type="inferred from homology"/>
<dbReference type="PANTHER" id="PTHR33375">
    <property type="entry name" value="CHROMOSOME-PARTITIONING PROTEIN PARB-RELATED"/>
    <property type="match status" value="1"/>
</dbReference>
<protein>
    <submittedName>
        <fullName evidence="5">ParB/RepB/Spo0J family partition protein</fullName>
    </submittedName>
</protein>
<organism evidence="5 6">
    <name type="scientific">Paractinoplanes globisporus</name>
    <dbReference type="NCBI Taxonomy" id="113565"/>
    <lineage>
        <taxon>Bacteria</taxon>
        <taxon>Bacillati</taxon>
        <taxon>Actinomycetota</taxon>
        <taxon>Actinomycetes</taxon>
        <taxon>Micromonosporales</taxon>
        <taxon>Micromonosporaceae</taxon>
        <taxon>Paractinoplanes</taxon>
    </lineage>
</organism>
<sequence>MTTVATDTSTIVEPGLDQDGLFEPEPVPGTDLQPAQPASAGGIVAVQVVEGEIVDGPVHLNTGEQPAPMPFRAGILDARTLRESTRFSREDIGDLTELIESIQQRRGVKLPLIVLSVPDEGSDHEAFEIVDGRRRRLAAIEAGYYPVPCWILDDEADIELILTMLEVNEHHKDLANVEIAKAYQTMLDLGSSEQQIAVARRQHVDDVRAAVRARQLPAPAQRALNAGTLTFEMVQAVDEFADTPDDQQKLLDKIGDEWSFRQVLARLRDKRSYQRERDLAKARLLLDGVDVTPRPRALDYSDGPTPIDSLVDADGQPVDVEAVKALQGFHGFVEKDGAQARTVVYCDDPAAHGYTRRKALSAAYHGMSEEEAAAKQEQERLTAERIDRLRLAAGVRREFVVSVYGTAKAAKTLFVEALRAVTLGAALTRPADLNDLFTALGGSDPDVLADAGEDRLRRTLVAKFICRLEANLDTLLDQLAGRWTRPDEAAVIAWYDRLAAHGYPLTDDEQGVLDELAATIAADQDPAPDDGEENEKDEDNEDDTELAEQGASPHDPSQASAVHDDAEVEPPAEVVDLSFGASASASGDGDELGEFEDAA</sequence>
<evidence type="ECO:0000259" key="4">
    <source>
        <dbReference type="SMART" id="SM00470"/>
    </source>
</evidence>
<evidence type="ECO:0000313" key="6">
    <source>
        <dbReference type="Proteomes" id="UP001602245"/>
    </source>
</evidence>
<evidence type="ECO:0000256" key="3">
    <source>
        <dbReference type="SAM" id="MobiDB-lite"/>
    </source>
</evidence>
<dbReference type="InterPro" id="IPR003115">
    <property type="entry name" value="ParB_N"/>
</dbReference>
<dbReference type="SMART" id="SM00470">
    <property type="entry name" value="ParB"/>
    <property type="match status" value="1"/>
</dbReference>
<comment type="caution">
    <text evidence="5">The sequence shown here is derived from an EMBL/GenBank/DDBJ whole genome shotgun (WGS) entry which is preliminary data.</text>
</comment>
<dbReference type="Gene3D" id="3.90.1530.30">
    <property type="match status" value="1"/>
</dbReference>
<dbReference type="EMBL" id="JBIAZU010000003">
    <property type="protein sequence ID" value="MFF5291866.1"/>
    <property type="molecule type" value="Genomic_DNA"/>
</dbReference>
<feature type="compositionally biased region" description="Acidic residues" evidence="3">
    <location>
        <begin position="588"/>
        <end position="599"/>
    </location>
</feature>
<name>A0ABW6WEX1_9ACTN</name>
<feature type="region of interest" description="Disordered" evidence="3">
    <location>
        <begin position="522"/>
        <end position="599"/>
    </location>
</feature>
<dbReference type="RefSeq" id="WP_169516277.1">
    <property type="nucleotide sequence ID" value="NZ_JBIAZU010000003.1"/>
</dbReference>
<dbReference type="SUPFAM" id="SSF110849">
    <property type="entry name" value="ParB/Sulfiredoxin"/>
    <property type="match status" value="1"/>
</dbReference>
<accession>A0ABW6WEX1</accession>
<comment type="similarity">
    <text evidence="1">Belongs to the ParB family.</text>
</comment>
<evidence type="ECO:0000313" key="5">
    <source>
        <dbReference type="EMBL" id="MFF5291866.1"/>
    </source>
</evidence>
<dbReference type="Proteomes" id="UP001602245">
    <property type="component" value="Unassembled WGS sequence"/>
</dbReference>
<feature type="compositionally biased region" description="Acidic residues" evidence="3">
    <location>
        <begin position="526"/>
        <end position="546"/>
    </location>
</feature>